<evidence type="ECO:0000313" key="1">
    <source>
        <dbReference type="EMBL" id="CUN53843.1"/>
    </source>
</evidence>
<gene>
    <name evidence="1" type="ORF">ERS852450_00194</name>
</gene>
<name>A0A173XQJ6_9FIRM</name>
<dbReference type="AlphaFoldDB" id="A0A173XQJ6"/>
<evidence type="ECO:0000313" key="2">
    <source>
        <dbReference type="Proteomes" id="UP000095679"/>
    </source>
</evidence>
<organism evidence="1 2">
    <name type="scientific">Anaerobutyricum hallii</name>
    <dbReference type="NCBI Taxonomy" id="39488"/>
    <lineage>
        <taxon>Bacteria</taxon>
        <taxon>Bacillati</taxon>
        <taxon>Bacillota</taxon>
        <taxon>Clostridia</taxon>
        <taxon>Lachnospirales</taxon>
        <taxon>Lachnospiraceae</taxon>
        <taxon>Anaerobutyricum</taxon>
    </lineage>
</organism>
<reference evidence="1 2" key="1">
    <citation type="submission" date="2015-09" db="EMBL/GenBank/DDBJ databases">
        <authorList>
            <consortium name="Pathogen Informatics"/>
        </authorList>
    </citation>
    <scope>NUCLEOTIDE SEQUENCE [LARGE SCALE GENOMIC DNA]</scope>
    <source>
        <strain evidence="1 2">2789STDY5834835</strain>
    </source>
</reference>
<dbReference type="Proteomes" id="UP000095679">
    <property type="component" value="Unassembled WGS sequence"/>
</dbReference>
<protein>
    <submittedName>
        <fullName evidence="1">Uncharacterized protein</fullName>
    </submittedName>
</protein>
<dbReference type="RefSeq" id="WP_055297878.1">
    <property type="nucleotide sequence ID" value="NZ_BLYK01000002.1"/>
</dbReference>
<proteinExistence type="predicted"/>
<sequence length="124" mass="14565">MKIIALCSVDENVLRSTLDLGEKDIIDVNTVTSEFGWMNDSGIVLDECHETKKVEETMEYWGFIWNLRREKYVQITIPCSNVDYCRSLMEAYSRLLTNSPIYDTNRTLICKRKVYKAYGDWEKC</sequence>
<dbReference type="EMBL" id="CYZL01000001">
    <property type="protein sequence ID" value="CUN53843.1"/>
    <property type="molecule type" value="Genomic_DNA"/>
</dbReference>
<accession>A0A173XQJ6</accession>